<protein>
    <recommendedName>
        <fullName evidence="3">Ribbon-helix-helix protein CopG domain-containing protein</fullName>
    </recommendedName>
</protein>
<evidence type="ECO:0000313" key="1">
    <source>
        <dbReference type="EMBL" id="ALM76145.1"/>
    </source>
</evidence>
<dbReference type="GeneID" id="26137468"/>
<evidence type="ECO:0008006" key="3">
    <source>
        <dbReference type="Google" id="ProtNLM"/>
    </source>
</evidence>
<dbReference type="Proteomes" id="UP000066042">
    <property type="component" value="Chromosome"/>
</dbReference>
<organism evidence="1 2">
    <name type="scientific">Thermococcus barophilus</name>
    <dbReference type="NCBI Taxonomy" id="55802"/>
    <lineage>
        <taxon>Archaea</taxon>
        <taxon>Methanobacteriati</taxon>
        <taxon>Methanobacteriota</taxon>
        <taxon>Thermococci</taxon>
        <taxon>Thermococcales</taxon>
        <taxon>Thermococcaceae</taxon>
        <taxon>Thermococcus</taxon>
    </lineage>
</organism>
<gene>
    <name evidence="1" type="ORF">TBCH5v1_2248</name>
</gene>
<evidence type="ECO:0000313" key="2">
    <source>
        <dbReference type="Proteomes" id="UP000066042"/>
    </source>
</evidence>
<dbReference type="AlphaFoldDB" id="A0A0S1XEG1"/>
<dbReference type="STRING" id="55802.TBCH5v1_2248"/>
<dbReference type="EMBL" id="CP013050">
    <property type="protein sequence ID" value="ALM76145.1"/>
    <property type="molecule type" value="Genomic_DNA"/>
</dbReference>
<accession>A0A0S1XEG1</accession>
<name>A0A0S1XEG1_THEBA</name>
<sequence>MPNITLSIPPEIYEKMKKHKEVRWSEVARKAIIEYLEKLEEGELEVSSGELLKVLGEDFVKDLESIPDEKFEEYYEKAREAEWKRLKSFTTQIS</sequence>
<reference evidence="1 2" key="1">
    <citation type="journal article" date="2016" name="Genome Announc.">
        <title>Complete genome sequence of the hyperthermophilic and piezophilic archaeon Thermococcus barophilus Ch5, capable of growth at the expense of hydrogenogenesis from carbon monoxide and formate.</title>
        <authorList>
            <person name="Oger P."/>
            <person name="Sokolova T.G."/>
            <person name="Kozhevnikova D.A."/>
            <person name="Taranov E.A."/>
            <person name="Vannier P."/>
            <person name="Lee H.S."/>
            <person name="Kwon K.K."/>
            <person name="Kang S.G."/>
            <person name="Lee J.H."/>
            <person name="Bonch-Osmolovskaya E.A."/>
            <person name="Lebedinsky A.V."/>
        </authorList>
    </citation>
    <scope>NUCLEOTIDE SEQUENCE [LARGE SCALE GENOMIC DNA]</scope>
    <source>
        <strain evidence="2">Ch5</strain>
    </source>
</reference>
<dbReference type="RefSeq" id="WP_056934589.1">
    <property type="nucleotide sequence ID" value="NZ_CP013050.1"/>
</dbReference>
<proteinExistence type="predicted"/>